<evidence type="ECO:0000313" key="3">
    <source>
        <dbReference type="Proteomes" id="UP000185628"/>
    </source>
</evidence>
<dbReference type="AlphaFoldDB" id="A0A1Q5Q1E9"/>
<sequence>MALSYARLAELRRRIALPVLKRVSGGIEGRHRSVFTGHGQDFDDMVPYHPGDDVSDIDWKASARAGEPVIRRFVKETNLSVVLAVDTSLAMTGSAPSGERKLDIAVDLADILAYLTRFRGDQLALVYSDAGGVRQLPPRSGSDHVELIRHRLRAGATNPAPDDVMAPILFRAESLLKRRSLVFIIGDDYSLQEESEAVLKRLRVRHDVVFFAIADLDLATLRRGALATDVRDGMLPDFLSEELRPNSRLAADIAAQMAHARERTDDIVTRLAIRATRLDSSADIEDALLHLFADRTGVRA</sequence>
<evidence type="ECO:0000313" key="2">
    <source>
        <dbReference type="EMBL" id="OKL53693.1"/>
    </source>
</evidence>
<reference evidence="3" key="1">
    <citation type="submission" date="2016-12" db="EMBL/GenBank/DDBJ databases">
        <authorList>
            <person name="Meng X."/>
        </authorList>
    </citation>
    <scope>NUCLEOTIDE SEQUENCE [LARGE SCALE GENOMIC DNA]</scope>
    <source>
        <strain evidence="3">DSM 19116</strain>
    </source>
</reference>
<keyword evidence="3" id="KW-1185">Reference proteome</keyword>
<dbReference type="InterPro" id="IPR002881">
    <property type="entry name" value="DUF58"/>
</dbReference>
<dbReference type="Proteomes" id="UP000185628">
    <property type="component" value="Unassembled WGS sequence"/>
</dbReference>
<dbReference type="PANTHER" id="PTHR33608:SF6">
    <property type="entry name" value="BLL2464 PROTEIN"/>
    <property type="match status" value="1"/>
</dbReference>
<gene>
    <name evidence="2" type="ORF">BSZ39_08160</name>
</gene>
<proteinExistence type="predicted"/>
<dbReference type="RefSeq" id="WP_073716858.1">
    <property type="nucleotide sequence ID" value="NZ_MQVR01000045.1"/>
</dbReference>
<dbReference type="PANTHER" id="PTHR33608">
    <property type="entry name" value="BLL2464 PROTEIN"/>
    <property type="match status" value="1"/>
</dbReference>
<dbReference type="Pfam" id="PF01882">
    <property type="entry name" value="DUF58"/>
    <property type="match status" value="1"/>
</dbReference>
<dbReference type="OrthoDB" id="9776116at2"/>
<accession>A0A1Q5Q1E9</accession>
<comment type="caution">
    <text evidence="2">The sequence shown here is derived from an EMBL/GenBank/DDBJ whole genome shotgun (WGS) entry which is preliminary data.</text>
</comment>
<protein>
    <recommendedName>
        <fullName evidence="1">DUF58 domain-containing protein</fullName>
    </recommendedName>
</protein>
<evidence type="ECO:0000259" key="1">
    <source>
        <dbReference type="Pfam" id="PF01882"/>
    </source>
</evidence>
<feature type="domain" description="DUF58" evidence="1">
    <location>
        <begin position="47"/>
        <end position="216"/>
    </location>
</feature>
<organism evidence="2 3">
    <name type="scientific">Bowdeniella nasicola</name>
    <dbReference type="NCBI Taxonomy" id="208480"/>
    <lineage>
        <taxon>Bacteria</taxon>
        <taxon>Bacillati</taxon>
        <taxon>Actinomycetota</taxon>
        <taxon>Actinomycetes</taxon>
        <taxon>Actinomycetales</taxon>
        <taxon>Actinomycetaceae</taxon>
        <taxon>Bowdeniella</taxon>
    </lineage>
</organism>
<name>A0A1Q5Q1E9_9ACTO</name>
<dbReference type="EMBL" id="MQVR01000045">
    <property type="protein sequence ID" value="OKL53693.1"/>
    <property type="molecule type" value="Genomic_DNA"/>
</dbReference>